<dbReference type="Proteomes" id="UP001222027">
    <property type="component" value="Unassembled WGS sequence"/>
</dbReference>
<gene>
    <name evidence="2" type="ORF">OPV22_013031</name>
</gene>
<evidence type="ECO:0000256" key="1">
    <source>
        <dbReference type="SAM" id="MobiDB-lite"/>
    </source>
</evidence>
<feature type="region of interest" description="Disordered" evidence="1">
    <location>
        <begin position="39"/>
        <end position="60"/>
    </location>
</feature>
<evidence type="ECO:0000313" key="2">
    <source>
        <dbReference type="EMBL" id="KAJ8491310.1"/>
    </source>
</evidence>
<dbReference type="EMBL" id="JAQQAF010000004">
    <property type="protein sequence ID" value="KAJ8491310.1"/>
    <property type="molecule type" value="Genomic_DNA"/>
</dbReference>
<sequence length="128" mass="14737">MSATSMCQRSWQSRQSLDEVLRTSLDWRWPWASGTVHAANSGCSCSSEAGRGSQETHKENKDRYGLTCLIGIRCHELPQIRTLERSIDELLHGCWHQQQCMQTVVVHVHLKLEEEVRKHRRKAKISSP</sequence>
<organism evidence="2 3">
    <name type="scientific">Ensete ventricosum</name>
    <name type="common">Abyssinian banana</name>
    <name type="synonym">Musa ensete</name>
    <dbReference type="NCBI Taxonomy" id="4639"/>
    <lineage>
        <taxon>Eukaryota</taxon>
        <taxon>Viridiplantae</taxon>
        <taxon>Streptophyta</taxon>
        <taxon>Embryophyta</taxon>
        <taxon>Tracheophyta</taxon>
        <taxon>Spermatophyta</taxon>
        <taxon>Magnoliopsida</taxon>
        <taxon>Liliopsida</taxon>
        <taxon>Zingiberales</taxon>
        <taxon>Musaceae</taxon>
        <taxon>Ensete</taxon>
    </lineage>
</organism>
<reference evidence="2 3" key="1">
    <citation type="submission" date="2022-12" db="EMBL/GenBank/DDBJ databases">
        <title>Chromosome-scale assembly of the Ensete ventricosum genome.</title>
        <authorList>
            <person name="Dussert Y."/>
            <person name="Stocks J."/>
            <person name="Wendawek A."/>
            <person name="Woldeyes F."/>
            <person name="Nichols R.A."/>
            <person name="Borrell J.S."/>
        </authorList>
    </citation>
    <scope>NUCLEOTIDE SEQUENCE [LARGE SCALE GENOMIC DNA]</scope>
    <source>
        <strain evidence="3">cv. Maze</strain>
        <tissue evidence="2">Seeds</tissue>
    </source>
</reference>
<dbReference type="AlphaFoldDB" id="A0AAV8QYF7"/>
<keyword evidence="3" id="KW-1185">Reference proteome</keyword>
<proteinExistence type="predicted"/>
<comment type="caution">
    <text evidence="2">The sequence shown here is derived from an EMBL/GenBank/DDBJ whole genome shotgun (WGS) entry which is preliminary data.</text>
</comment>
<protein>
    <submittedName>
        <fullName evidence="2">Uncharacterized protein</fullName>
    </submittedName>
</protein>
<name>A0AAV8QYF7_ENSVE</name>
<evidence type="ECO:0000313" key="3">
    <source>
        <dbReference type="Proteomes" id="UP001222027"/>
    </source>
</evidence>
<accession>A0AAV8QYF7</accession>